<reference evidence="8" key="1">
    <citation type="submission" date="2003-08" db="EMBL/GenBank/DDBJ databases">
        <authorList>
            <person name="Birren B."/>
            <person name="Nusbaum C."/>
            <person name="Abebe A."/>
            <person name="Abouelleil A."/>
            <person name="Adekoya E."/>
            <person name="Ait-zahra M."/>
            <person name="Allen N."/>
            <person name="Allen T."/>
            <person name="An P."/>
            <person name="Anderson M."/>
            <person name="Anderson S."/>
            <person name="Arachchi H."/>
            <person name="Armbruster J."/>
            <person name="Bachantsang P."/>
            <person name="Baldwin J."/>
            <person name="Barry A."/>
            <person name="Bayul T."/>
            <person name="Blitshsteyn B."/>
            <person name="Bloom T."/>
            <person name="Blye J."/>
            <person name="Boguslavskiy L."/>
            <person name="Borowsky M."/>
            <person name="Boukhgalter B."/>
            <person name="Brunache A."/>
            <person name="Butler J."/>
            <person name="Calixte N."/>
            <person name="Calvo S."/>
            <person name="Camarata J."/>
            <person name="Campo K."/>
            <person name="Chang J."/>
            <person name="Cheshatsang Y."/>
            <person name="Citroen M."/>
            <person name="Collymore A."/>
            <person name="Considine T."/>
            <person name="Cook A."/>
            <person name="Cooke P."/>
            <person name="Corum B."/>
            <person name="Cuomo C."/>
            <person name="David R."/>
            <person name="Dawoe T."/>
            <person name="Degray S."/>
            <person name="Dodge S."/>
            <person name="Dooley K."/>
            <person name="Dorje P."/>
            <person name="Dorjee K."/>
            <person name="Dorris L."/>
            <person name="Duffey N."/>
            <person name="Dupes A."/>
            <person name="Elkins T."/>
            <person name="Engels R."/>
            <person name="Erickson J."/>
            <person name="Farina A."/>
            <person name="Faro S."/>
            <person name="Ferreira P."/>
            <person name="Fischer H."/>
            <person name="Fitzgerald M."/>
            <person name="Foley K."/>
            <person name="Gage D."/>
            <person name="Galagan J."/>
            <person name="Gearin G."/>
            <person name="Gnerre S."/>
            <person name="Gnirke A."/>
            <person name="Goyette A."/>
            <person name="Graham J."/>
            <person name="Grandbois E."/>
            <person name="Gyaltsen K."/>
            <person name="Hafez N."/>
            <person name="Hagopian D."/>
            <person name="Hagos B."/>
            <person name="Hall J."/>
            <person name="Hatcher B."/>
            <person name="Heller A."/>
            <person name="Higgins H."/>
            <person name="Honan T."/>
            <person name="Horn A."/>
            <person name="Houde N."/>
            <person name="Hughes L."/>
            <person name="Hulme W."/>
            <person name="Husby E."/>
            <person name="Iliev I."/>
            <person name="Jaffe D."/>
            <person name="Jones C."/>
            <person name="Kamal M."/>
            <person name="Kamat A."/>
            <person name="Kamvysselis M."/>
            <person name="Karlsson E."/>
            <person name="Kells C."/>
            <person name="Kieu A."/>
            <person name="Kisner P."/>
            <person name="Kodira C."/>
            <person name="Kulbokas E."/>
            <person name="Labutti K."/>
            <person name="Lama D."/>
            <person name="Landers T."/>
            <person name="Leger J."/>
            <person name="Levine S."/>
            <person name="Lewis D."/>
            <person name="Lewis T."/>
            <person name="Lindblad-toh K."/>
            <person name="Liu X."/>
            <person name="Lokyitsang T."/>
            <person name="Lokyitsang Y."/>
            <person name="Lucien O."/>
            <person name="Lui A."/>
            <person name="Ma L.J."/>
            <person name="Mabbitt R."/>
            <person name="Macdonald J."/>
            <person name="Maclean C."/>
            <person name="Major J."/>
            <person name="Manning J."/>
            <person name="Marabella R."/>
            <person name="Maru K."/>
            <person name="Matthews C."/>
            <person name="Mauceli E."/>
            <person name="Mccarthy M."/>
            <person name="Mcdonough S."/>
            <person name="Mcghee T."/>
            <person name="Meldrim J."/>
            <person name="Meneus L."/>
            <person name="Mesirov J."/>
            <person name="Mihalev A."/>
            <person name="Mihova T."/>
            <person name="Mikkelsen T."/>
            <person name="Mlenga V."/>
            <person name="Moru K."/>
            <person name="Mozes J."/>
            <person name="Mulrain L."/>
            <person name="Munson G."/>
            <person name="Naylor J."/>
            <person name="Newes C."/>
            <person name="Nguyen C."/>
            <person name="Nguyen N."/>
            <person name="Nguyen T."/>
            <person name="Nicol R."/>
            <person name="Nielsen C."/>
            <person name="Nizzari M."/>
            <person name="Norbu C."/>
            <person name="Norbu N."/>
            <person name="O'donnell P."/>
            <person name="Okoawo O."/>
            <person name="O'leary S."/>
            <person name="Omotosho B."/>
            <person name="O'neill K."/>
            <person name="Osman S."/>
            <person name="Parker S."/>
            <person name="Perrin D."/>
            <person name="Phunkhang P."/>
            <person name="Piqani B."/>
            <person name="Purcell S."/>
            <person name="Rachupka T."/>
            <person name="Ramasamy U."/>
            <person name="Rameau R."/>
            <person name="Ray V."/>
            <person name="Raymond C."/>
            <person name="Retta R."/>
            <person name="Richardson S."/>
            <person name="Rise C."/>
            <person name="Rodriguez J."/>
            <person name="Rogers J."/>
            <person name="Rogov P."/>
            <person name="Rutman M."/>
            <person name="Schupbach R."/>
            <person name="Seaman C."/>
            <person name="Settipalli S."/>
            <person name="Sharpe T."/>
            <person name="Sheridan J."/>
            <person name="Sherpa N."/>
            <person name="Shi J."/>
            <person name="Smirnov S."/>
            <person name="Smith C."/>
            <person name="Sougnez C."/>
            <person name="Spencer B."/>
            <person name="Stalker J."/>
            <person name="Stange-thomann N."/>
            <person name="Stavropoulos S."/>
            <person name="Stetson K."/>
            <person name="Stone C."/>
            <person name="Stone S."/>
            <person name="Stubbs M."/>
            <person name="Talamas J."/>
            <person name="Tchuinga P."/>
            <person name="Tenzing P."/>
            <person name="Tesfaye S."/>
            <person name="Theodore J."/>
            <person name="Thoulutsang Y."/>
            <person name="Topham K."/>
            <person name="Towey S."/>
            <person name="Tsamla T."/>
            <person name="Tsomo N."/>
            <person name="Vallee D."/>
            <person name="Vassiliev H."/>
            <person name="Venkataraman V."/>
            <person name="Vinson J."/>
            <person name="Vo A."/>
            <person name="Wade C."/>
            <person name="Wang S."/>
            <person name="Wangchuk T."/>
            <person name="Wangdi T."/>
            <person name="Whittaker C."/>
            <person name="Wilkinson J."/>
            <person name="Wu Y."/>
            <person name="Wyman D."/>
            <person name="Yadav S."/>
            <person name="Yang S."/>
            <person name="Yang X."/>
            <person name="Yeager S."/>
            <person name="Yee E."/>
            <person name="Young G."/>
            <person name="Zainoun J."/>
            <person name="Zembeck L."/>
            <person name="Zimmer A."/>
            <person name="Zody M."/>
            <person name="Lander E."/>
        </authorList>
    </citation>
    <scope>NUCLEOTIDE SEQUENCE [LARGE SCALE GENOMIC DNA]</scope>
</reference>
<dbReference type="AlphaFoldDB" id="H2YDP7"/>
<keyword evidence="5 6" id="KW-0472">Membrane</keyword>
<dbReference type="InterPro" id="IPR045263">
    <property type="entry name" value="GLUT"/>
</dbReference>
<dbReference type="HOGENOM" id="CLU_2084015_0_0_1"/>
<dbReference type="Proteomes" id="UP000007875">
    <property type="component" value="Unassembled WGS sequence"/>
</dbReference>
<name>H2YDP7_CIOSA</name>
<dbReference type="InParanoid" id="H2YDP7"/>
<dbReference type="GO" id="GO:0070837">
    <property type="term" value="P:dehydroascorbic acid transport"/>
    <property type="evidence" value="ECO:0007669"/>
    <property type="project" value="TreeGrafter"/>
</dbReference>
<evidence type="ECO:0000256" key="2">
    <source>
        <dbReference type="ARBA" id="ARBA00022448"/>
    </source>
</evidence>
<evidence type="ECO:0000256" key="1">
    <source>
        <dbReference type="ARBA" id="ARBA00004370"/>
    </source>
</evidence>
<dbReference type="eggNOG" id="KOG0569">
    <property type="taxonomic scope" value="Eukaryota"/>
</dbReference>
<evidence type="ECO:0000256" key="3">
    <source>
        <dbReference type="ARBA" id="ARBA00022692"/>
    </source>
</evidence>
<dbReference type="STRING" id="51511.ENSCSAVP00000003445"/>
<dbReference type="GO" id="GO:0005886">
    <property type="term" value="C:plasma membrane"/>
    <property type="evidence" value="ECO:0007669"/>
    <property type="project" value="TreeGrafter"/>
</dbReference>
<dbReference type="Pfam" id="PF00083">
    <property type="entry name" value="Sugar_tr"/>
    <property type="match status" value="1"/>
</dbReference>
<dbReference type="GO" id="GO:0055056">
    <property type="term" value="F:D-glucose transmembrane transporter activity"/>
    <property type="evidence" value="ECO:0007669"/>
    <property type="project" value="TreeGrafter"/>
</dbReference>
<dbReference type="InterPro" id="IPR036259">
    <property type="entry name" value="MFS_trans_sf"/>
</dbReference>
<sequence>MGLGPSQAFFSLTSELTTQVSRPSVLWISGVIFWIVSTLIALVFPYMLEAMESYSFIPFAFVSLLEILYIHFAVPDAHNRSVEEIQTDFARRASGVKRKQSTGSGINNPSFELKTVV</sequence>
<keyword evidence="8" id="KW-1185">Reference proteome</keyword>
<accession>H2YDP7</accession>
<evidence type="ECO:0000256" key="5">
    <source>
        <dbReference type="ARBA" id="ARBA00023136"/>
    </source>
</evidence>
<protein>
    <recommendedName>
        <fullName evidence="9">Major facilitator superfamily (MFS) profile domain-containing protein</fullName>
    </recommendedName>
</protein>
<evidence type="ECO:0000256" key="6">
    <source>
        <dbReference type="SAM" id="Phobius"/>
    </source>
</evidence>
<proteinExistence type="predicted"/>
<organism evidence="7 8">
    <name type="scientific">Ciona savignyi</name>
    <name type="common">Pacific transparent sea squirt</name>
    <dbReference type="NCBI Taxonomy" id="51511"/>
    <lineage>
        <taxon>Eukaryota</taxon>
        <taxon>Metazoa</taxon>
        <taxon>Chordata</taxon>
        <taxon>Tunicata</taxon>
        <taxon>Ascidiacea</taxon>
        <taxon>Phlebobranchia</taxon>
        <taxon>Cionidae</taxon>
        <taxon>Ciona</taxon>
    </lineage>
</organism>
<feature type="transmembrane region" description="Helical" evidence="6">
    <location>
        <begin position="54"/>
        <end position="74"/>
    </location>
</feature>
<evidence type="ECO:0000313" key="7">
    <source>
        <dbReference type="Ensembl" id="ENSCSAVP00000003445.1"/>
    </source>
</evidence>
<dbReference type="GO" id="GO:0046323">
    <property type="term" value="P:D-glucose import"/>
    <property type="evidence" value="ECO:0007669"/>
    <property type="project" value="TreeGrafter"/>
</dbReference>
<evidence type="ECO:0000256" key="4">
    <source>
        <dbReference type="ARBA" id="ARBA00022989"/>
    </source>
</evidence>
<feature type="transmembrane region" description="Helical" evidence="6">
    <location>
        <begin position="25"/>
        <end position="48"/>
    </location>
</feature>
<keyword evidence="2" id="KW-0813">Transport</keyword>
<evidence type="ECO:0008006" key="9">
    <source>
        <dbReference type="Google" id="ProtNLM"/>
    </source>
</evidence>
<evidence type="ECO:0000313" key="8">
    <source>
        <dbReference type="Proteomes" id="UP000007875"/>
    </source>
</evidence>
<dbReference type="Gene3D" id="1.20.1250.20">
    <property type="entry name" value="MFS general substrate transporter like domains"/>
    <property type="match status" value="1"/>
</dbReference>
<comment type="subcellular location">
    <subcellularLocation>
        <location evidence="1">Membrane</location>
    </subcellularLocation>
</comment>
<reference evidence="7" key="3">
    <citation type="submission" date="2025-09" db="UniProtKB">
        <authorList>
            <consortium name="Ensembl"/>
        </authorList>
    </citation>
    <scope>IDENTIFICATION</scope>
</reference>
<dbReference type="InterPro" id="IPR005828">
    <property type="entry name" value="MFS_sugar_transport-like"/>
</dbReference>
<keyword evidence="4 6" id="KW-1133">Transmembrane helix</keyword>
<reference evidence="7" key="2">
    <citation type="submission" date="2025-08" db="UniProtKB">
        <authorList>
            <consortium name="Ensembl"/>
        </authorList>
    </citation>
    <scope>IDENTIFICATION</scope>
</reference>
<dbReference type="PANTHER" id="PTHR23503:SF8">
    <property type="entry name" value="FACILITATED GLUCOSE TRANSPORTER PROTEIN 1"/>
    <property type="match status" value="1"/>
</dbReference>
<keyword evidence="3 6" id="KW-0812">Transmembrane</keyword>
<dbReference type="PANTHER" id="PTHR23503">
    <property type="entry name" value="SOLUTE CARRIER FAMILY 2"/>
    <property type="match status" value="1"/>
</dbReference>
<dbReference type="Ensembl" id="ENSCSAVT00000003498.1">
    <property type="protein sequence ID" value="ENSCSAVP00000003445.1"/>
    <property type="gene ID" value="ENSCSAVG00000002051.1"/>
</dbReference>